<feature type="transmembrane region" description="Helical" evidence="18">
    <location>
        <begin position="343"/>
        <end position="363"/>
    </location>
</feature>
<proteinExistence type="inferred from homology"/>
<dbReference type="InterPro" id="IPR000175">
    <property type="entry name" value="Na/ntran_symport"/>
</dbReference>
<keyword evidence="15" id="KW-1015">Disulfide bond</keyword>
<evidence type="ECO:0000256" key="17">
    <source>
        <dbReference type="SAM" id="MobiDB-lite"/>
    </source>
</evidence>
<dbReference type="GO" id="GO:0005283">
    <property type="term" value="F:amino acid:sodium symporter activity"/>
    <property type="evidence" value="ECO:0007669"/>
    <property type="project" value="TreeGrafter"/>
</dbReference>
<evidence type="ECO:0000256" key="7">
    <source>
        <dbReference type="ARBA" id="ARBA00022989"/>
    </source>
</evidence>
<sequence>MFLQLPTVWYAAVTQCFYSLTVCFGAITVYASYNKFDHNVYRDATIISILDTFTSLLAGCTIFGIIGHLAHEIGTDDIGSVVKGGAGLAFISYPEAIAKFQSLPQIFSVLFFLMLFILGVGSNVGIVSSKATAVKDNFPKVKQWQCTLIIALISFCVGLTYITPPKYDWGPRDPIRREEYKKEIDDDAKYSSILPVTNWYRLQSRSGGQQRTTHMNVRNHGRVYFRGTSAINHNRNVFYWEYLLFSRFKISSNVVATHENPSFVDDEGVKKSENSFSHPNSQPTPRTATNTELELSFLDKENTLPERDTWGKGIECLLSCIALSVGLGNAWRFPFTALENGGGAFLIPYLVVLFLLGRPIYYLEMCIGQFSSYGAVKIYDFCPAMRGVGVGQSFAMWIEGTYYEALCSIILNYLIQSFRNPLPWAYCKEEWNSVCIDSAINKEGRTNFTKLRQHMKLADSNRTISSSELYFIKEVLNEKESIDDGIGAPNWQLVLGLFVSWLCVFIVIIRGVKSSGKASYFLAIFPYVIMIVLLIRALTLPGAMDGILYFIKPQWNKILDPKVWYAAVTQCFFSLTICFGAIIVYASYNKFDHNVYRDATIISILDTFTSLLAGCTIFGIVGHLAHEIGTDDIGSVVKGGAGLAFISYPEAIAKFQSLPQIFSVLFFLMLFILGVGSNIGIVSCSVAAIRDSFPKIKQWQCALLIAFVGFCFGLAYVTPGGQFVLTLVDYYGVAMMSLFLGIFELYVLGWVYGVNRLCKDVQFMLGRKVGLYWRLCWSVITPVIMTIILIYFLSTYTKLTYNNKTYPNWMYALGWFITSLGVLQVPIWLIVAVIRNPGVTWRDKFFDAFKPKPNWGPRDPIRREEYKKEIDDDAKANRGLDFWGKIRKNIFEILK</sequence>
<feature type="region of interest" description="Disordered" evidence="17">
    <location>
        <begin position="265"/>
        <end position="289"/>
    </location>
</feature>
<evidence type="ECO:0000256" key="14">
    <source>
        <dbReference type="PIRSR" id="PIRSR600175-1"/>
    </source>
</evidence>
<keyword evidence="11" id="KW-0325">Glycoprotein</keyword>
<dbReference type="EnsemblMetazoa" id="GBRI009912-RA">
    <property type="protein sequence ID" value="GBRI009912-PA"/>
    <property type="gene ID" value="GBRI009912"/>
</dbReference>
<feature type="binding site" evidence="14">
    <location>
        <position position="574"/>
    </location>
    <ligand>
        <name>Na(+)</name>
        <dbReference type="ChEBI" id="CHEBI:29101"/>
        <label>1</label>
    </ligand>
</feature>
<evidence type="ECO:0000256" key="10">
    <source>
        <dbReference type="ARBA" id="ARBA00023136"/>
    </source>
</evidence>
<evidence type="ECO:0000256" key="3">
    <source>
        <dbReference type="ARBA" id="ARBA00022448"/>
    </source>
</evidence>
<dbReference type="GO" id="GO:0089718">
    <property type="term" value="P:amino acid import across plasma membrane"/>
    <property type="evidence" value="ECO:0007669"/>
    <property type="project" value="TreeGrafter"/>
</dbReference>
<dbReference type="Proteomes" id="UP000091820">
    <property type="component" value="Unassembled WGS sequence"/>
</dbReference>
<feature type="transmembrane region" description="Helical" evidence="18">
    <location>
        <begin position="45"/>
        <end position="66"/>
    </location>
</feature>
<dbReference type="GO" id="GO:0046872">
    <property type="term" value="F:metal ion binding"/>
    <property type="evidence" value="ECO:0007669"/>
    <property type="project" value="UniProtKB-KW"/>
</dbReference>
<dbReference type="PRINTS" id="PR00176">
    <property type="entry name" value="NANEUSMPORT"/>
</dbReference>
<feature type="disulfide bond" evidence="15">
    <location>
        <begin position="427"/>
        <end position="435"/>
    </location>
</feature>
<dbReference type="VEuPathDB" id="VectorBase:GBRI009912"/>
<feature type="binding site" evidence="14">
    <location>
        <position position="673"/>
    </location>
    <ligand>
        <name>Na(+)</name>
        <dbReference type="ChEBI" id="CHEBI:29101"/>
        <label>1</label>
    </ligand>
</feature>
<keyword evidence="8 14" id="KW-0915">Sodium</keyword>
<accession>A0A1A9W8D9</accession>
<feature type="transmembrane region" description="Helical" evidence="18">
    <location>
        <begin position="141"/>
        <end position="162"/>
    </location>
</feature>
<name>A0A1A9W8D9_9MUSC</name>
<keyword evidence="3 16" id="KW-0813">Transport</keyword>
<feature type="transmembrane region" description="Helical" evidence="18">
    <location>
        <begin position="664"/>
        <end position="689"/>
    </location>
</feature>
<feature type="transmembrane region" description="Helical" evidence="18">
    <location>
        <begin position="491"/>
        <end position="509"/>
    </location>
</feature>
<feature type="transmembrane region" description="Helical" evidence="18">
    <location>
        <begin position="600"/>
        <end position="621"/>
    </location>
</feature>
<dbReference type="GO" id="GO:0015179">
    <property type="term" value="F:L-amino acid transmembrane transporter activity"/>
    <property type="evidence" value="ECO:0007669"/>
    <property type="project" value="TreeGrafter"/>
</dbReference>
<dbReference type="Pfam" id="PF00209">
    <property type="entry name" value="SNF"/>
    <property type="match status" value="2"/>
</dbReference>
<feature type="binding site" evidence="14">
    <location>
        <position position="677"/>
    </location>
    <ligand>
        <name>Na(+)</name>
        <dbReference type="ChEBI" id="CHEBI:29101"/>
        <label>1</label>
    </ligand>
</feature>
<dbReference type="InterPro" id="IPR037272">
    <property type="entry name" value="SNS_sf"/>
</dbReference>
<feature type="transmembrane region" description="Helical" evidence="18">
    <location>
        <begin position="106"/>
        <end position="129"/>
    </location>
</feature>
<dbReference type="PANTHER" id="PTHR11616:SF321">
    <property type="entry name" value="SODIUM-DEPENDENT NUTRIENT AMINO ACID TRANSPORTER 1-RELATED"/>
    <property type="match status" value="1"/>
</dbReference>
<dbReference type="PANTHER" id="PTHR11616">
    <property type="entry name" value="SODIUM/CHLORIDE DEPENDENT TRANSPORTER"/>
    <property type="match status" value="1"/>
</dbReference>
<feature type="binding site" evidence="14">
    <location>
        <position position="325"/>
    </location>
    <ligand>
        <name>Na(+)</name>
        <dbReference type="ChEBI" id="CHEBI:29101"/>
        <label>1</label>
    </ligand>
</feature>
<evidence type="ECO:0000256" key="2">
    <source>
        <dbReference type="ARBA" id="ARBA00006459"/>
    </source>
</evidence>
<keyword evidence="6" id="KW-0029">Amino-acid transport</keyword>
<evidence type="ECO:0000256" key="15">
    <source>
        <dbReference type="PIRSR" id="PIRSR600175-2"/>
    </source>
</evidence>
<keyword evidence="7 18" id="KW-1133">Transmembrane helix</keyword>
<feature type="transmembrane region" description="Helical" evidence="18">
    <location>
        <begin position="730"/>
        <end position="751"/>
    </location>
</feature>
<keyword evidence="9" id="KW-0406">Ion transport</keyword>
<feature type="transmembrane region" description="Helical" evidence="18">
    <location>
        <begin position="521"/>
        <end position="543"/>
    </location>
</feature>
<dbReference type="PROSITE" id="PS50267">
    <property type="entry name" value="NA_NEUROTRAN_SYMP_3"/>
    <property type="match status" value="2"/>
</dbReference>
<dbReference type="STRING" id="37001.A0A1A9W8D9"/>
<dbReference type="CDD" id="cd10324">
    <property type="entry name" value="SLC6sbd"/>
    <property type="match status" value="1"/>
</dbReference>
<evidence type="ECO:0000256" key="6">
    <source>
        <dbReference type="ARBA" id="ARBA00022970"/>
    </source>
</evidence>
<feature type="transmembrane region" description="Helical" evidence="18">
    <location>
        <begin position="771"/>
        <end position="793"/>
    </location>
</feature>
<dbReference type="GO" id="GO:0005886">
    <property type="term" value="C:plasma membrane"/>
    <property type="evidence" value="ECO:0007669"/>
    <property type="project" value="TreeGrafter"/>
</dbReference>
<evidence type="ECO:0000256" key="16">
    <source>
        <dbReference type="RuleBase" id="RU003732"/>
    </source>
</evidence>
<feature type="transmembrane region" description="Helical" evidence="18">
    <location>
        <begin position="563"/>
        <end position="588"/>
    </location>
</feature>
<feature type="binding site" evidence="14">
    <location>
        <position position="329"/>
    </location>
    <ligand>
        <name>Na(+)</name>
        <dbReference type="ChEBI" id="CHEBI:29101"/>
        <label>1</label>
    </ligand>
</feature>
<evidence type="ECO:0000256" key="12">
    <source>
        <dbReference type="ARBA" id="ARBA00023201"/>
    </source>
</evidence>
<evidence type="ECO:0000256" key="5">
    <source>
        <dbReference type="ARBA" id="ARBA00022847"/>
    </source>
</evidence>
<reference evidence="20" key="1">
    <citation type="submission" date="2014-03" db="EMBL/GenBank/DDBJ databases">
        <authorList>
            <person name="Aksoy S."/>
            <person name="Warren W."/>
            <person name="Wilson R.K."/>
        </authorList>
    </citation>
    <scope>NUCLEOTIDE SEQUENCE [LARGE SCALE GENOMIC DNA]</scope>
    <source>
        <strain evidence="20">IAEA</strain>
    </source>
</reference>
<dbReference type="SUPFAM" id="SSF161070">
    <property type="entry name" value="SNF-like"/>
    <property type="match status" value="2"/>
</dbReference>
<reference evidence="19" key="2">
    <citation type="submission" date="2020-05" db="UniProtKB">
        <authorList>
            <consortium name="EnsemblMetazoa"/>
        </authorList>
    </citation>
    <scope>IDENTIFICATION</scope>
    <source>
        <strain evidence="19">IAEA</strain>
    </source>
</reference>
<feature type="transmembrane region" description="Helical" evidence="18">
    <location>
        <begin position="12"/>
        <end position="33"/>
    </location>
</feature>
<keyword evidence="20" id="KW-1185">Reference proteome</keyword>
<keyword evidence="12" id="KW-0739">Sodium transport</keyword>
<comment type="function">
    <text evidence="13">Unusual broad substrate spectrum amino acid:sodium cotransporter that promotes absorption of the D isomers of essential amino acids. Neutral amino acids are the preferred substrates, especially methionine and phenylalanine.</text>
</comment>
<comment type="subcellular location">
    <subcellularLocation>
        <location evidence="1">Membrane</location>
        <topology evidence="1">Multi-pass membrane protein</topology>
    </subcellularLocation>
</comment>
<evidence type="ECO:0000256" key="4">
    <source>
        <dbReference type="ARBA" id="ARBA00022692"/>
    </source>
</evidence>
<keyword evidence="14" id="KW-0479">Metal-binding</keyword>
<evidence type="ECO:0000256" key="8">
    <source>
        <dbReference type="ARBA" id="ARBA00023053"/>
    </source>
</evidence>
<organism evidence="19 20">
    <name type="scientific">Glossina brevipalpis</name>
    <dbReference type="NCBI Taxonomy" id="37001"/>
    <lineage>
        <taxon>Eukaryota</taxon>
        <taxon>Metazoa</taxon>
        <taxon>Ecdysozoa</taxon>
        <taxon>Arthropoda</taxon>
        <taxon>Hexapoda</taxon>
        <taxon>Insecta</taxon>
        <taxon>Pterygota</taxon>
        <taxon>Neoptera</taxon>
        <taxon>Endopterygota</taxon>
        <taxon>Diptera</taxon>
        <taxon>Brachycera</taxon>
        <taxon>Muscomorpha</taxon>
        <taxon>Hippoboscoidea</taxon>
        <taxon>Glossinidae</taxon>
        <taxon>Glossina</taxon>
    </lineage>
</organism>
<feature type="transmembrane region" description="Helical" evidence="18">
    <location>
        <begin position="813"/>
        <end position="834"/>
    </location>
</feature>
<keyword evidence="5 16" id="KW-0769">Symport</keyword>
<protein>
    <recommendedName>
        <fullName evidence="16">Transporter</fullName>
    </recommendedName>
</protein>
<evidence type="ECO:0000313" key="20">
    <source>
        <dbReference type="Proteomes" id="UP000091820"/>
    </source>
</evidence>
<feature type="compositionally biased region" description="Polar residues" evidence="17">
    <location>
        <begin position="274"/>
        <end position="289"/>
    </location>
</feature>
<feature type="transmembrane region" description="Helical" evidence="18">
    <location>
        <begin position="701"/>
        <end position="718"/>
    </location>
</feature>
<dbReference type="PROSITE" id="PS00610">
    <property type="entry name" value="NA_NEUROTRAN_SYMP_1"/>
    <property type="match status" value="1"/>
</dbReference>
<keyword evidence="4 16" id="KW-0812">Transmembrane</keyword>
<dbReference type="AlphaFoldDB" id="A0A1A9W8D9"/>
<evidence type="ECO:0000256" key="11">
    <source>
        <dbReference type="ARBA" id="ARBA00023180"/>
    </source>
</evidence>
<evidence type="ECO:0000256" key="9">
    <source>
        <dbReference type="ARBA" id="ARBA00023065"/>
    </source>
</evidence>
<evidence type="ECO:0000313" key="19">
    <source>
        <dbReference type="EnsemblMetazoa" id="GBRI009912-PA"/>
    </source>
</evidence>
<evidence type="ECO:0000256" key="1">
    <source>
        <dbReference type="ARBA" id="ARBA00004141"/>
    </source>
</evidence>
<evidence type="ECO:0000256" key="18">
    <source>
        <dbReference type="SAM" id="Phobius"/>
    </source>
</evidence>
<comment type="similarity">
    <text evidence="2 16">Belongs to the sodium:neurotransmitter symporter (SNF) (TC 2.A.22) family.</text>
</comment>
<evidence type="ECO:0000256" key="13">
    <source>
        <dbReference type="ARBA" id="ARBA00037785"/>
    </source>
</evidence>
<keyword evidence="10 18" id="KW-0472">Membrane</keyword>